<dbReference type="OrthoDB" id="9814755at2"/>
<evidence type="ECO:0000256" key="6">
    <source>
        <dbReference type="ARBA" id="ARBA00022884"/>
    </source>
</evidence>
<dbReference type="PANTHER" id="PTHR11727">
    <property type="entry name" value="DIMETHYLADENOSINE TRANSFERASE"/>
    <property type="match status" value="1"/>
</dbReference>
<dbReference type="GO" id="GO:0003723">
    <property type="term" value="F:RNA binding"/>
    <property type="evidence" value="ECO:0007669"/>
    <property type="project" value="UniProtKB-UniRule"/>
</dbReference>
<dbReference type="SUPFAM" id="SSF53335">
    <property type="entry name" value="S-adenosyl-L-methionine-dependent methyltransferases"/>
    <property type="match status" value="1"/>
</dbReference>
<dbReference type="InterPro" id="IPR011530">
    <property type="entry name" value="rRNA_adenine_dimethylase"/>
</dbReference>
<dbReference type="Gene3D" id="1.10.8.100">
    <property type="entry name" value="Ribosomal RNA adenine dimethylase-like, domain 2"/>
    <property type="match status" value="1"/>
</dbReference>
<evidence type="ECO:0000313" key="11">
    <source>
        <dbReference type="Proteomes" id="UP000194798"/>
    </source>
</evidence>
<dbReference type="AlphaFoldDB" id="A0A251X493"/>
<keyword evidence="5 7" id="KW-0949">S-adenosyl-L-methionine</keyword>
<dbReference type="Proteomes" id="UP000194798">
    <property type="component" value="Unassembled WGS sequence"/>
</dbReference>
<feature type="domain" description="Ribosomal RNA adenine methylase transferase N-terminal" evidence="9">
    <location>
        <begin position="20"/>
        <end position="193"/>
    </location>
</feature>
<gene>
    <name evidence="7" type="primary">rsmA</name>
    <name evidence="7" type="synonym">ksgA</name>
    <name evidence="10" type="ORF">TPSD3_12725</name>
</gene>
<dbReference type="EMBL" id="MSLT01000023">
    <property type="protein sequence ID" value="OUD11999.1"/>
    <property type="molecule type" value="Genomic_DNA"/>
</dbReference>
<proteinExistence type="inferred from homology"/>
<feature type="binding site" evidence="7 8">
    <location>
        <position position="15"/>
    </location>
    <ligand>
        <name>S-adenosyl-L-methionine</name>
        <dbReference type="ChEBI" id="CHEBI:59789"/>
    </ligand>
</feature>
<comment type="caution">
    <text evidence="10">The sequence shown here is derived from an EMBL/GenBank/DDBJ whole genome shotgun (WGS) entry which is preliminary data.</text>
</comment>
<keyword evidence="4 7" id="KW-0808">Transferase</keyword>
<evidence type="ECO:0000259" key="9">
    <source>
        <dbReference type="SMART" id="SM00650"/>
    </source>
</evidence>
<feature type="binding site" evidence="7 8">
    <location>
        <position position="40"/>
    </location>
    <ligand>
        <name>S-adenosyl-L-methionine</name>
        <dbReference type="ChEBI" id="CHEBI:59789"/>
    </ligand>
</feature>
<dbReference type="PANTHER" id="PTHR11727:SF7">
    <property type="entry name" value="DIMETHYLADENOSINE TRANSFERASE-RELATED"/>
    <property type="match status" value="1"/>
</dbReference>
<dbReference type="InterPro" id="IPR020598">
    <property type="entry name" value="rRNA_Ade_methylase_Trfase_N"/>
</dbReference>
<dbReference type="HAMAP" id="MF_00607">
    <property type="entry name" value="16SrRNA_methyltr_A"/>
    <property type="match status" value="1"/>
</dbReference>
<evidence type="ECO:0000256" key="2">
    <source>
        <dbReference type="ARBA" id="ARBA00022552"/>
    </source>
</evidence>
<evidence type="ECO:0000256" key="7">
    <source>
        <dbReference type="HAMAP-Rule" id="MF_00607"/>
    </source>
</evidence>
<evidence type="ECO:0000256" key="3">
    <source>
        <dbReference type="ARBA" id="ARBA00022603"/>
    </source>
</evidence>
<keyword evidence="6 7" id="KW-0694">RNA-binding</keyword>
<dbReference type="Pfam" id="PF00398">
    <property type="entry name" value="RrnaAD"/>
    <property type="match status" value="1"/>
</dbReference>
<feature type="binding site" evidence="7 8">
    <location>
        <position position="88"/>
    </location>
    <ligand>
        <name>S-adenosyl-L-methionine</name>
        <dbReference type="ChEBI" id="CHEBI:59789"/>
    </ligand>
</feature>
<comment type="similarity">
    <text evidence="7">Belongs to the class I-like SAM-binding methyltransferase superfamily. rRNA adenine N(6)-methyltransferase family. RsmA subfamily.</text>
</comment>
<evidence type="ECO:0000256" key="4">
    <source>
        <dbReference type="ARBA" id="ARBA00022679"/>
    </source>
</evidence>
<name>A0A251X493_9GAMM</name>
<reference evidence="10 11" key="1">
    <citation type="submission" date="2016-12" db="EMBL/GenBank/DDBJ databases">
        <title>Thioflexothrix psekupsii D3 genome sequencing and assembly.</title>
        <authorList>
            <person name="Fomenkov A."/>
            <person name="Vincze T."/>
            <person name="Grabovich M."/>
            <person name="Anton B.P."/>
            <person name="Dubinina G."/>
            <person name="Orlova M."/>
            <person name="Belousova E."/>
            <person name="Roberts R.J."/>
        </authorList>
    </citation>
    <scope>NUCLEOTIDE SEQUENCE [LARGE SCALE GENOMIC DNA]</scope>
    <source>
        <strain evidence="10">D3</strain>
    </source>
</reference>
<dbReference type="NCBIfam" id="TIGR00755">
    <property type="entry name" value="ksgA"/>
    <property type="match status" value="1"/>
</dbReference>
<dbReference type="CDD" id="cd02440">
    <property type="entry name" value="AdoMet_MTases"/>
    <property type="match status" value="1"/>
</dbReference>
<keyword evidence="3 7" id="KW-0489">Methyltransferase</keyword>
<dbReference type="Gene3D" id="3.40.50.150">
    <property type="entry name" value="Vaccinia Virus protein VP39"/>
    <property type="match status" value="1"/>
</dbReference>
<evidence type="ECO:0000256" key="5">
    <source>
        <dbReference type="ARBA" id="ARBA00022691"/>
    </source>
</evidence>
<keyword evidence="2 7" id="KW-0698">rRNA processing</keyword>
<dbReference type="InterPro" id="IPR001737">
    <property type="entry name" value="KsgA/Erm"/>
</dbReference>
<evidence type="ECO:0000256" key="8">
    <source>
        <dbReference type="PROSITE-ProRule" id="PRU01026"/>
    </source>
</evidence>
<keyword evidence="1 7" id="KW-0963">Cytoplasm</keyword>
<dbReference type="FunFam" id="1.10.8.100:FF:000001">
    <property type="entry name" value="Ribosomal RNA small subunit methyltransferase A"/>
    <property type="match status" value="1"/>
</dbReference>
<protein>
    <recommendedName>
        <fullName evidence="7">Ribosomal RNA small subunit methyltransferase A</fullName>
        <ecNumber evidence="7">2.1.1.182</ecNumber>
    </recommendedName>
    <alternativeName>
        <fullName evidence="7">16S rRNA (adenine(1518)-N(6)/adenine(1519)-N(6))-dimethyltransferase</fullName>
    </alternativeName>
    <alternativeName>
        <fullName evidence="7">16S rRNA dimethyladenosine transferase</fullName>
    </alternativeName>
    <alternativeName>
        <fullName evidence="7">16S rRNA dimethylase</fullName>
    </alternativeName>
    <alternativeName>
        <fullName evidence="7">S-adenosylmethionine-6-N', N'-adenosyl(rRNA) dimethyltransferase</fullName>
    </alternativeName>
</protein>
<dbReference type="GO" id="GO:0052908">
    <property type="term" value="F:16S rRNA (adenine(1518)-N(6)/adenine(1519)-N(6))-dimethyltransferase activity"/>
    <property type="evidence" value="ECO:0007669"/>
    <property type="project" value="UniProtKB-EC"/>
</dbReference>
<dbReference type="GO" id="GO:0005829">
    <property type="term" value="C:cytosol"/>
    <property type="evidence" value="ECO:0007669"/>
    <property type="project" value="TreeGrafter"/>
</dbReference>
<dbReference type="InterPro" id="IPR029063">
    <property type="entry name" value="SAM-dependent_MTases_sf"/>
</dbReference>
<dbReference type="PROSITE" id="PS51689">
    <property type="entry name" value="SAM_RNA_A_N6_MT"/>
    <property type="match status" value="1"/>
</dbReference>
<feature type="binding site" evidence="7 8">
    <location>
        <position position="108"/>
    </location>
    <ligand>
        <name>S-adenosyl-L-methionine</name>
        <dbReference type="ChEBI" id="CHEBI:59789"/>
    </ligand>
</feature>
<comment type="catalytic activity">
    <reaction evidence="7">
        <text>adenosine(1518)/adenosine(1519) in 16S rRNA + 4 S-adenosyl-L-methionine = N(6)-dimethyladenosine(1518)/N(6)-dimethyladenosine(1519) in 16S rRNA + 4 S-adenosyl-L-homocysteine + 4 H(+)</text>
        <dbReference type="Rhea" id="RHEA:19609"/>
        <dbReference type="Rhea" id="RHEA-COMP:10232"/>
        <dbReference type="Rhea" id="RHEA-COMP:10233"/>
        <dbReference type="ChEBI" id="CHEBI:15378"/>
        <dbReference type="ChEBI" id="CHEBI:57856"/>
        <dbReference type="ChEBI" id="CHEBI:59789"/>
        <dbReference type="ChEBI" id="CHEBI:74411"/>
        <dbReference type="ChEBI" id="CHEBI:74493"/>
        <dbReference type="EC" id="2.1.1.182"/>
    </reaction>
</comment>
<evidence type="ECO:0000256" key="1">
    <source>
        <dbReference type="ARBA" id="ARBA00022490"/>
    </source>
</evidence>
<dbReference type="EC" id="2.1.1.182" evidence="7"/>
<feature type="binding site" evidence="7 8">
    <location>
        <position position="61"/>
    </location>
    <ligand>
        <name>S-adenosyl-L-methionine</name>
        <dbReference type="ChEBI" id="CHEBI:59789"/>
    </ligand>
</feature>
<organism evidence="10 11">
    <name type="scientific">Thioflexithrix psekupsensis</name>
    <dbReference type="NCBI Taxonomy" id="1570016"/>
    <lineage>
        <taxon>Bacteria</taxon>
        <taxon>Pseudomonadati</taxon>
        <taxon>Pseudomonadota</taxon>
        <taxon>Gammaproteobacteria</taxon>
        <taxon>Thiotrichales</taxon>
        <taxon>Thioflexithrix</taxon>
    </lineage>
</organism>
<accession>A0A251X493</accession>
<feature type="binding site" evidence="7 8">
    <location>
        <position position="13"/>
    </location>
    <ligand>
        <name>S-adenosyl-L-methionine</name>
        <dbReference type="ChEBI" id="CHEBI:59789"/>
    </ligand>
</feature>
<dbReference type="SMART" id="SM00650">
    <property type="entry name" value="rADc"/>
    <property type="match status" value="1"/>
</dbReference>
<dbReference type="InterPro" id="IPR020596">
    <property type="entry name" value="rRNA_Ade_Mease_Trfase_CS"/>
</dbReference>
<keyword evidence="11" id="KW-1185">Reference proteome</keyword>
<dbReference type="PROSITE" id="PS01131">
    <property type="entry name" value="RRNA_A_DIMETH"/>
    <property type="match status" value="1"/>
</dbReference>
<comment type="subcellular location">
    <subcellularLocation>
        <location evidence="7">Cytoplasm</location>
    </subcellularLocation>
</comment>
<sequence length="265" mass="30012">MKTHFPRKRFGQHFLHDPTVIQRIIQLLNVDSHSTLIEIGPGRGALTLPLLQRGVCLHAIELDRDLIDYLSQLLNSFIPTQLTLHAADALQFDFSIFPVEKPLHIIGNLPYNISTPLLFHLLRFVPQIESMTFMLQKEVVDRMAASSGESDYGRLSVMTQYYCRVEKRFDVGAGAFHPPPKVESSIVQLYPYQEFPIHVQDMNALHKIVAASFSQRRKTLRNTLKTLLSSEHIEALGIDPQSRAETLSLSQFVQLANQLTLTGQA</sequence>
<evidence type="ECO:0000313" key="10">
    <source>
        <dbReference type="EMBL" id="OUD11999.1"/>
    </source>
</evidence>
<dbReference type="InterPro" id="IPR023165">
    <property type="entry name" value="rRNA_Ade_diMease-like_C"/>
</dbReference>
<comment type="function">
    <text evidence="7">Specifically dimethylates two adjacent adenosines (A1518 and A1519) in the loop of a conserved hairpin near the 3'-end of 16S rRNA in the 30S particle. May play a critical role in biogenesis of 30S subunits.</text>
</comment>
<dbReference type="RefSeq" id="WP_086488915.1">
    <property type="nucleotide sequence ID" value="NZ_MSLT01000023.1"/>
</dbReference>